<dbReference type="PANTHER" id="PTHR12175:SF1">
    <property type="entry name" value="PITH DOMAIN-CONTAINING PROTEIN 1"/>
    <property type="match status" value="1"/>
</dbReference>
<evidence type="ECO:0000256" key="1">
    <source>
        <dbReference type="ARBA" id="ARBA00025788"/>
    </source>
</evidence>
<reference evidence="3 4" key="1">
    <citation type="submission" date="2011-08" db="EMBL/GenBank/DDBJ databases">
        <authorList>
            <person name="Liu Z.J."/>
            <person name="Shi F.L."/>
            <person name="Lu J.Q."/>
            <person name="Li M."/>
            <person name="Wang Z.L."/>
        </authorList>
    </citation>
    <scope>NUCLEOTIDE SEQUENCE [LARGE SCALE GENOMIC DNA]</scope>
    <source>
        <strain evidence="3 4">USNM 41457</strain>
    </source>
</reference>
<dbReference type="InterPro" id="IPR008979">
    <property type="entry name" value="Galactose-bd-like_sf"/>
</dbReference>
<dbReference type="HOGENOM" id="CLU_1427958_0_0_1"/>
<name>J9DMT8_EDHAE</name>
<dbReference type="PANTHER" id="PTHR12175">
    <property type="entry name" value="AD039 HT014 THIOREDOXIN FAMILY TRP26"/>
    <property type="match status" value="1"/>
</dbReference>
<dbReference type="SUPFAM" id="SSF49785">
    <property type="entry name" value="Galactose-binding domain-like"/>
    <property type="match status" value="1"/>
</dbReference>
<evidence type="ECO:0000259" key="2">
    <source>
        <dbReference type="PROSITE" id="PS51532"/>
    </source>
</evidence>
<dbReference type="GO" id="GO:0005737">
    <property type="term" value="C:cytoplasm"/>
    <property type="evidence" value="ECO:0007669"/>
    <property type="project" value="UniProtKB-ARBA"/>
</dbReference>
<comment type="similarity">
    <text evidence="1">Belongs to the PITHD1 family.</text>
</comment>
<dbReference type="PROSITE" id="PS51532">
    <property type="entry name" value="PITH"/>
    <property type="match status" value="1"/>
</dbReference>
<dbReference type="OrthoDB" id="2635at2759"/>
<accession>J9DMT8</accession>
<evidence type="ECO:0000313" key="4">
    <source>
        <dbReference type="Proteomes" id="UP000003163"/>
    </source>
</evidence>
<dbReference type="Gene3D" id="2.60.120.470">
    <property type="entry name" value="PITH domain"/>
    <property type="match status" value="1"/>
</dbReference>
<comment type="caution">
    <text evidence="3">The sequence shown here is derived from an EMBL/GenBank/DDBJ whole genome shotgun (WGS) entry which is preliminary data.</text>
</comment>
<sequence length="190" mass="22121">MPCDENQCECSQGDVGQYLTQYINLKRSTCSNIQKNQDPSMILKPYAERNSSANIKTRAMPHIFFIQVPFTCHVKITSLIIKSTFKEIKIFGTNDASSSNWKYKKPFEHSFLPIQKHFVEIKLKHRMFKDIEVISVALFGNESEEQSLYYMGFKGTFEKTTHQPIVTKYEVYSSETVSLNSKTEPQYRLY</sequence>
<dbReference type="Pfam" id="PF06201">
    <property type="entry name" value="PITH"/>
    <property type="match status" value="1"/>
</dbReference>
<reference evidence="4" key="2">
    <citation type="submission" date="2015-07" db="EMBL/GenBank/DDBJ databases">
        <title>Contrasting host-pathogen interactions and genome evolution in two generalist and specialist microsporidian pathogens of mosquitoes.</title>
        <authorList>
            <consortium name="The Broad Institute Genomics Platform"/>
            <consortium name="The Broad Institute Genome Sequencing Center for Infectious Disease"/>
            <person name="Cuomo C.A."/>
            <person name="Sanscrainte N.D."/>
            <person name="Goldberg J.M."/>
            <person name="Heiman D."/>
            <person name="Young S."/>
            <person name="Zeng Q."/>
            <person name="Becnel J.J."/>
            <person name="Birren B.W."/>
        </authorList>
    </citation>
    <scope>NUCLEOTIDE SEQUENCE [LARGE SCALE GENOMIC DNA]</scope>
    <source>
        <strain evidence="4">USNM 41457</strain>
    </source>
</reference>
<keyword evidence="4" id="KW-1185">Reference proteome</keyword>
<proteinExistence type="inferred from homology"/>
<protein>
    <recommendedName>
        <fullName evidence="2">PITH domain-containing protein</fullName>
    </recommendedName>
</protein>
<feature type="domain" description="PITH" evidence="2">
    <location>
        <begin position="8"/>
        <end position="173"/>
    </location>
</feature>
<dbReference type="VEuPathDB" id="MicrosporidiaDB:EDEG_01822"/>
<dbReference type="AlphaFoldDB" id="J9DMT8"/>
<dbReference type="EMBL" id="AFBI03000028">
    <property type="protein sequence ID" value="EJW03885.1"/>
    <property type="molecule type" value="Genomic_DNA"/>
</dbReference>
<dbReference type="InterPro" id="IPR045099">
    <property type="entry name" value="PITH1-like"/>
</dbReference>
<evidence type="ECO:0000313" key="3">
    <source>
        <dbReference type="EMBL" id="EJW03885.1"/>
    </source>
</evidence>
<dbReference type="InterPro" id="IPR010400">
    <property type="entry name" value="PITH_dom"/>
</dbReference>
<gene>
    <name evidence="3" type="ORF">EDEG_01822</name>
</gene>
<dbReference type="InterPro" id="IPR037047">
    <property type="entry name" value="PITH_dom_sf"/>
</dbReference>
<dbReference type="InParanoid" id="J9DMT8"/>
<dbReference type="Proteomes" id="UP000003163">
    <property type="component" value="Unassembled WGS sequence"/>
</dbReference>
<organism evidence="3 4">
    <name type="scientific">Edhazardia aedis (strain USNM 41457)</name>
    <name type="common">Microsporidian parasite</name>
    <dbReference type="NCBI Taxonomy" id="1003232"/>
    <lineage>
        <taxon>Eukaryota</taxon>
        <taxon>Fungi</taxon>
        <taxon>Fungi incertae sedis</taxon>
        <taxon>Microsporidia</taxon>
        <taxon>Edhazardia</taxon>
    </lineage>
</organism>
<dbReference type="GO" id="GO:0005634">
    <property type="term" value="C:nucleus"/>
    <property type="evidence" value="ECO:0007669"/>
    <property type="project" value="TreeGrafter"/>
</dbReference>